<feature type="domain" description="Fe2OG dioxygenase" evidence="6">
    <location>
        <begin position="204"/>
        <end position="309"/>
    </location>
</feature>
<proteinExistence type="inferred from homology"/>
<evidence type="ECO:0000259" key="6">
    <source>
        <dbReference type="PROSITE" id="PS51471"/>
    </source>
</evidence>
<reference evidence="7" key="1">
    <citation type="submission" date="2020-01" db="EMBL/GenBank/DDBJ databases">
        <title>Genome sequence of Kobresia littledalei, the first chromosome-level genome in the family Cyperaceae.</title>
        <authorList>
            <person name="Qu G."/>
        </authorList>
    </citation>
    <scope>NUCLEOTIDE SEQUENCE</scope>
    <source>
        <strain evidence="7">C.B.Clarke</strain>
        <tissue evidence="7">Leaf</tissue>
    </source>
</reference>
<keyword evidence="8" id="KW-1185">Reference proteome</keyword>
<dbReference type="Pfam" id="PF03171">
    <property type="entry name" value="2OG-FeII_Oxy"/>
    <property type="match status" value="1"/>
</dbReference>
<dbReference type="InterPro" id="IPR005123">
    <property type="entry name" value="Oxoglu/Fe-dep_dioxygenase_dom"/>
</dbReference>
<accession>A0A833VR08</accession>
<evidence type="ECO:0000256" key="4">
    <source>
        <dbReference type="ARBA" id="ARBA00023004"/>
    </source>
</evidence>
<dbReference type="SUPFAM" id="SSF51197">
    <property type="entry name" value="Clavaminate synthase-like"/>
    <property type="match status" value="1"/>
</dbReference>
<dbReference type="GO" id="GO:0046872">
    <property type="term" value="F:metal ion binding"/>
    <property type="evidence" value="ECO:0007669"/>
    <property type="project" value="UniProtKB-KW"/>
</dbReference>
<comment type="caution">
    <text evidence="7">The sequence shown here is derived from an EMBL/GenBank/DDBJ whole genome shotgun (WGS) entry which is preliminary data.</text>
</comment>
<dbReference type="InterPro" id="IPR044861">
    <property type="entry name" value="IPNS-like_FE2OG_OXY"/>
</dbReference>
<dbReference type="OrthoDB" id="288590at2759"/>
<comment type="similarity">
    <text evidence="1 5">Belongs to the iron/ascorbate-dependent oxidoreductase family.</text>
</comment>
<dbReference type="Proteomes" id="UP000623129">
    <property type="component" value="Unassembled WGS sequence"/>
</dbReference>
<dbReference type="Pfam" id="PF14226">
    <property type="entry name" value="DIOX_N"/>
    <property type="match status" value="1"/>
</dbReference>
<dbReference type="PROSITE" id="PS51471">
    <property type="entry name" value="FE2OG_OXY"/>
    <property type="match status" value="1"/>
</dbReference>
<evidence type="ECO:0000313" key="8">
    <source>
        <dbReference type="Proteomes" id="UP000623129"/>
    </source>
</evidence>
<dbReference type="Gene3D" id="2.60.120.330">
    <property type="entry name" value="B-lactam Antibiotic, Isopenicillin N Synthase, Chain"/>
    <property type="match status" value="1"/>
</dbReference>
<sequence>MTTTAFDGGFDRAAAVKQFDESRTGVKGLVDSGVTEIPTMFRHNPDPLPPAPIGSVSVPTIDLSLPRSVVVDTIRAASHEWGFFQVINHGIPASVIDKTLSAIQSFNELPPSDRSPYYSRSMTGGVSYSSNVDLYKSSAASWRDTIQVLTGPTRPDPERIPPVCRQEILAWDEHVTKVGRSLLKLMSEGLGVGPHRLEQLTIGDGKVMVCHYYPPCPEPDATMGVVTHTDPGALTVLVQDSTGGLQVKRTEQDGKCYWVDIDPVPGALVINVGDLLQIISNDEFKSVEHRAVVRSRDKSRVSIAVFLNPAKRGDSDFYGPLPELISDERPAHYRNFTMSEFMGTFFSKQLASKALTDHFKL</sequence>
<protein>
    <submittedName>
        <fullName evidence="7">1-aminocyclopropane-1-carboxylate oxidase 4-like protein</fullName>
    </submittedName>
</protein>
<dbReference type="EMBL" id="SWLB01000012">
    <property type="protein sequence ID" value="KAF3331544.1"/>
    <property type="molecule type" value="Genomic_DNA"/>
</dbReference>
<dbReference type="PANTHER" id="PTHR10209">
    <property type="entry name" value="OXIDOREDUCTASE, 2OG-FE II OXYGENASE FAMILY PROTEIN"/>
    <property type="match status" value="1"/>
</dbReference>
<keyword evidence="3 5" id="KW-0560">Oxidoreductase</keyword>
<evidence type="ECO:0000256" key="3">
    <source>
        <dbReference type="ARBA" id="ARBA00023002"/>
    </source>
</evidence>
<keyword evidence="2 5" id="KW-0479">Metal-binding</keyword>
<evidence type="ECO:0000256" key="1">
    <source>
        <dbReference type="ARBA" id="ARBA00008056"/>
    </source>
</evidence>
<dbReference type="GO" id="GO:0051213">
    <property type="term" value="F:dioxygenase activity"/>
    <property type="evidence" value="ECO:0007669"/>
    <property type="project" value="UniProtKB-ARBA"/>
</dbReference>
<dbReference type="InterPro" id="IPR026992">
    <property type="entry name" value="DIOX_N"/>
</dbReference>
<dbReference type="FunFam" id="2.60.120.330:FF:000026">
    <property type="entry name" value="DIBOA-glucoside dioxygenase BX6"/>
    <property type="match status" value="1"/>
</dbReference>
<dbReference type="AlphaFoldDB" id="A0A833VR08"/>
<gene>
    <name evidence="7" type="ORF">FCM35_KLT02950</name>
</gene>
<keyword evidence="4 5" id="KW-0408">Iron</keyword>
<evidence type="ECO:0000256" key="5">
    <source>
        <dbReference type="RuleBase" id="RU003682"/>
    </source>
</evidence>
<dbReference type="InterPro" id="IPR027443">
    <property type="entry name" value="IPNS-like_sf"/>
</dbReference>
<name>A0A833VR08_9POAL</name>
<evidence type="ECO:0000313" key="7">
    <source>
        <dbReference type="EMBL" id="KAF3331544.1"/>
    </source>
</evidence>
<evidence type="ECO:0000256" key="2">
    <source>
        <dbReference type="ARBA" id="ARBA00022723"/>
    </source>
</evidence>
<organism evidence="7 8">
    <name type="scientific">Carex littledalei</name>
    <dbReference type="NCBI Taxonomy" id="544730"/>
    <lineage>
        <taxon>Eukaryota</taxon>
        <taxon>Viridiplantae</taxon>
        <taxon>Streptophyta</taxon>
        <taxon>Embryophyta</taxon>
        <taxon>Tracheophyta</taxon>
        <taxon>Spermatophyta</taxon>
        <taxon>Magnoliopsida</taxon>
        <taxon>Liliopsida</taxon>
        <taxon>Poales</taxon>
        <taxon>Cyperaceae</taxon>
        <taxon>Cyperoideae</taxon>
        <taxon>Cariceae</taxon>
        <taxon>Carex</taxon>
        <taxon>Carex subgen. Euthyceras</taxon>
    </lineage>
</organism>
<dbReference type="PANTHER" id="PTHR10209:SF751">
    <property type="entry name" value="OS06G0255100 PROTEIN"/>
    <property type="match status" value="1"/>
</dbReference>